<evidence type="ECO:0000256" key="1">
    <source>
        <dbReference type="SAM" id="MobiDB-lite"/>
    </source>
</evidence>
<organism evidence="2 3">
    <name type="scientific">Pleurodeles waltl</name>
    <name type="common">Iberian ribbed newt</name>
    <dbReference type="NCBI Taxonomy" id="8319"/>
    <lineage>
        <taxon>Eukaryota</taxon>
        <taxon>Metazoa</taxon>
        <taxon>Chordata</taxon>
        <taxon>Craniata</taxon>
        <taxon>Vertebrata</taxon>
        <taxon>Euteleostomi</taxon>
        <taxon>Amphibia</taxon>
        <taxon>Batrachia</taxon>
        <taxon>Caudata</taxon>
        <taxon>Salamandroidea</taxon>
        <taxon>Salamandridae</taxon>
        <taxon>Pleurodelinae</taxon>
        <taxon>Pleurodeles</taxon>
    </lineage>
</organism>
<dbReference type="EMBL" id="JANPWB010000014">
    <property type="protein sequence ID" value="KAJ1098376.1"/>
    <property type="molecule type" value="Genomic_DNA"/>
</dbReference>
<feature type="compositionally biased region" description="Basic residues" evidence="1">
    <location>
        <begin position="1"/>
        <end position="10"/>
    </location>
</feature>
<sequence length="73" mass="7998">MSYPQRRKTKAGLNKTAAGDSTRPAPVRNGEDTNPAPESTDMIKVTEKSGRSSPEQQPPILLCSVCKRQSLER</sequence>
<name>A0AAV7M3I2_PLEWA</name>
<reference evidence="2" key="1">
    <citation type="journal article" date="2022" name="bioRxiv">
        <title>Sequencing and chromosome-scale assembly of the giantPleurodeles waltlgenome.</title>
        <authorList>
            <person name="Brown T."/>
            <person name="Elewa A."/>
            <person name="Iarovenko S."/>
            <person name="Subramanian E."/>
            <person name="Araus A.J."/>
            <person name="Petzold A."/>
            <person name="Susuki M."/>
            <person name="Suzuki K.-i.T."/>
            <person name="Hayashi T."/>
            <person name="Toyoda A."/>
            <person name="Oliveira C."/>
            <person name="Osipova E."/>
            <person name="Leigh N.D."/>
            <person name="Simon A."/>
            <person name="Yun M.H."/>
        </authorList>
    </citation>
    <scope>NUCLEOTIDE SEQUENCE</scope>
    <source>
        <strain evidence="2">20211129_DDA</strain>
        <tissue evidence="2">Liver</tissue>
    </source>
</reference>
<evidence type="ECO:0000313" key="2">
    <source>
        <dbReference type="EMBL" id="KAJ1098376.1"/>
    </source>
</evidence>
<comment type="caution">
    <text evidence="2">The sequence shown here is derived from an EMBL/GenBank/DDBJ whole genome shotgun (WGS) entry which is preliminary data.</text>
</comment>
<keyword evidence="3" id="KW-1185">Reference proteome</keyword>
<proteinExistence type="predicted"/>
<dbReference type="AlphaFoldDB" id="A0AAV7M3I2"/>
<protein>
    <submittedName>
        <fullName evidence="2">Uncharacterized protein</fullName>
    </submittedName>
</protein>
<feature type="region of interest" description="Disordered" evidence="1">
    <location>
        <begin position="1"/>
        <end position="61"/>
    </location>
</feature>
<evidence type="ECO:0000313" key="3">
    <source>
        <dbReference type="Proteomes" id="UP001066276"/>
    </source>
</evidence>
<gene>
    <name evidence="2" type="ORF">NDU88_003487</name>
</gene>
<dbReference type="Proteomes" id="UP001066276">
    <property type="component" value="Chromosome 10"/>
</dbReference>
<accession>A0AAV7M3I2</accession>